<evidence type="ECO:0000313" key="3">
    <source>
        <dbReference type="Proteomes" id="UP000770661"/>
    </source>
</evidence>
<accession>A0A8J5CQE8</accession>
<feature type="region of interest" description="Disordered" evidence="1">
    <location>
        <begin position="81"/>
        <end position="110"/>
    </location>
</feature>
<reference evidence="2" key="1">
    <citation type="submission" date="2020-07" db="EMBL/GenBank/DDBJ databases">
        <title>The High-quality genome of the commercially important snow crab, Chionoecetes opilio.</title>
        <authorList>
            <person name="Jeong J.-H."/>
            <person name="Ryu S."/>
        </authorList>
    </citation>
    <scope>NUCLEOTIDE SEQUENCE</scope>
    <source>
        <strain evidence="2">MADBK_172401_WGS</strain>
        <tissue evidence="2">Digestive gland</tissue>
    </source>
</reference>
<organism evidence="2 3">
    <name type="scientific">Chionoecetes opilio</name>
    <name type="common">Atlantic snow crab</name>
    <name type="synonym">Cancer opilio</name>
    <dbReference type="NCBI Taxonomy" id="41210"/>
    <lineage>
        <taxon>Eukaryota</taxon>
        <taxon>Metazoa</taxon>
        <taxon>Ecdysozoa</taxon>
        <taxon>Arthropoda</taxon>
        <taxon>Crustacea</taxon>
        <taxon>Multicrustacea</taxon>
        <taxon>Malacostraca</taxon>
        <taxon>Eumalacostraca</taxon>
        <taxon>Eucarida</taxon>
        <taxon>Decapoda</taxon>
        <taxon>Pleocyemata</taxon>
        <taxon>Brachyura</taxon>
        <taxon>Eubrachyura</taxon>
        <taxon>Majoidea</taxon>
        <taxon>Majidae</taxon>
        <taxon>Chionoecetes</taxon>
    </lineage>
</organism>
<dbReference type="EMBL" id="JACEEZ010001878">
    <property type="protein sequence ID" value="KAG0728748.1"/>
    <property type="molecule type" value="Genomic_DNA"/>
</dbReference>
<sequence>MQVLLWGRQSTGSGPPLTCPEDGPNRAIKRSSCLIIYQVGPTKGHHGHQAGPGPPRLHSRGRLSYTTDNGANYLGPSATMAQGLGGRGGRTNPDVGEVINSPEDQEEQEREGLDIISVTMALAGSSCICRTPPAAQASKMQASKSKRAHCQLGGVHSLSPKFTTGTMGGPPPLQDPSQGPGPVEPTEQVLHISHTIKQVVGRKLPTPVVTRWNSLYDACSCCCSASGTMTPAWKQ</sequence>
<evidence type="ECO:0000313" key="2">
    <source>
        <dbReference type="EMBL" id="KAG0728748.1"/>
    </source>
</evidence>
<name>A0A8J5CQE8_CHIOP</name>
<proteinExistence type="predicted"/>
<dbReference type="Proteomes" id="UP000770661">
    <property type="component" value="Unassembled WGS sequence"/>
</dbReference>
<gene>
    <name evidence="2" type="ORF">GWK47_031841</name>
</gene>
<comment type="caution">
    <text evidence="2">The sequence shown here is derived from an EMBL/GenBank/DDBJ whole genome shotgun (WGS) entry which is preliminary data.</text>
</comment>
<dbReference type="AlphaFoldDB" id="A0A8J5CQE8"/>
<evidence type="ECO:0000256" key="1">
    <source>
        <dbReference type="SAM" id="MobiDB-lite"/>
    </source>
</evidence>
<feature type="region of interest" description="Disordered" evidence="1">
    <location>
        <begin position="1"/>
        <end position="24"/>
    </location>
</feature>
<feature type="region of interest" description="Disordered" evidence="1">
    <location>
        <begin position="165"/>
        <end position="184"/>
    </location>
</feature>
<protein>
    <submittedName>
        <fullName evidence="2">Uncharacterized protein</fullName>
    </submittedName>
</protein>
<keyword evidence="3" id="KW-1185">Reference proteome</keyword>